<evidence type="ECO:0000313" key="2">
    <source>
        <dbReference type="EMBL" id="KYN05645.1"/>
    </source>
</evidence>
<organism evidence="2 3">
    <name type="scientific">Cyphomyrmex costatus</name>
    <dbReference type="NCBI Taxonomy" id="456900"/>
    <lineage>
        <taxon>Eukaryota</taxon>
        <taxon>Metazoa</taxon>
        <taxon>Ecdysozoa</taxon>
        <taxon>Arthropoda</taxon>
        <taxon>Hexapoda</taxon>
        <taxon>Insecta</taxon>
        <taxon>Pterygota</taxon>
        <taxon>Neoptera</taxon>
        <taxon>Endopterygota</taxon>
        <taxon>Hymenoptera</taxon>
        <taxon>Apocrita</taxon>
        <taxon>Aculeata</taxon>
        <taxon>Formicoidea</taxon>
        <taxon>Formicidae</taxon>
        <taxon>Myrmicinae</taxon>
        <taxon>Cyphomyrmex</taxon>
    </lineage>
</organism>
<sequence length="72" mass="8045">SRTLRTSPFPSTCASQRFLVDNFVRRLPGKREEDPLPSSTRELPSASEELITSAISPSLDAAEDHDFRRDPS</sequence>
<dbReference type="Proteomes" id="UP000078542">
    <property type="component" value="Unassembled WGS sequence"/>
</dbReference>
<evidence type="ECO:0000256" key="1">
    <source>
        <dbReference type="SAM" id="MobiDB-lite"/>
    </source>
</evidence>
<name>A0A195CYA5_9HYME</name>
<feature type="non-terminal residue" evidence="2">
    <location>
        <position position="1"/>
    </location>
</feature>
<evidence type="ECO:0000313" key="3">
    <source>
        <dbReference type="Proteomes" id="UP000078542"/>
    </source>
</evidence>
<dbReference type="EMBL" id="KQ977115">
    <property type="protein sequence ID" value="KYN05645.1"/>
    <property type="molecule type" value="Genomic_DNA"/>
</dbReference>
<feature type="compositionally biased region" description="Basic and acidic residues" evidence="1">
    <location>
        <begin position="62"/>
        <end position="72"/>
    </location>
</feature>
<protein>
    <submittedName>
        <fullName evidence="2">Uncharacterized protein</fullName>
    </submittedName>
</protein>
<proteinExistence type="predicted"/>
<dbReference type="AlphaFoldDB" id="A0A195CYA5"/>
<feature type="region of interest" description="Disordered" evidence="1">
    <location>
        <begin position="29"/>
        <end position="72"/>
    </location>
</feature>
<gene>
    <name evidence="2" type="ORF">ALC62_03438</name>
</gene>
<accession>A0A195CYA5</accession>
<keyword evidence="3" id="KW-1185">Reference proteome</keyword>
<reference evidence="2 3" key="1">
    <citation type="submission" date="2016-03" db="EMBL/GenBank/DDBJ databases">
        <title>Cyphomyrmex costatus WGS genome.</title>
        <authorList>
            <person name="Nygaard S."/>
            <person name="Hu H."/>
            <person name="Boomsma J."/>
            <person name="Zhang G."/>
        </authorList>
    </citation>
    <scope>NUCLEOTIDE SEQUENCE [LARGE SCALE GENOMIC DNA]</scope>
    <source>
        <strain evidence="2">MS0001</strain>
        <tissue evidence="2">Whole body</tissue>
    </source>
</reference>